<organism evidence="2 3">
    <name type="scientific">Microbacterium keratanolyticum</name>
    <dbReference type="NCBI Taxonomy" id="67574"/>
    <lineage>
        <taxon>Bacteria</taxon>
        <taxon>Bacillati</taxon>
        <taxon>Actinomycetota</taxon>
        <taxon>Actinomycetes</taxon>
        <taxon>Micrococcales</taxon>
        <taxon>Microbacteriaceae</taxon>
        <taxon>Microbacterium</taxon>
    </lineage>
</organism>
<dbReference type="Proteomes" id="UP001142325">
    <property type="component" value="Unassembled WGS sequence"/>
</dbReference>
<name>A0A9W6HR05_9MICO</name>
<dbReference type="EMBL" id="BSET01000001">
    <property type="protein sequence ID" value="GLK00797.1"/>
    <property type="molecule type" value="Genomic_DNA"/>
</dbReference>
<reference evidence="2" key="1">
    <citation type="journal article" date="2014" name="Int. J. Syst. Evol. Microbiol.">
        <title>Complete genome sequence of Corynebacterium casei LMG S-19264T (=DSM 44701T), isolated from a smear-ripened cheese.</title>
        <authorList>
            <consortium name="US DOE Joint Genome Institute (JGI-PGF)"/>
            <person name="Walter F."/>
            <person name="Albersmeier A."/>
            <person name="Kalinowski J."/>
            <person name="Ruckert C."/>
        </authorList>
    </citation>
    <scope>NUCLEOTIDE SEQUENCE</scope>
    <source>
        <strain evidence="2">VKM Ac-1958</strain>
    </source>
</reference>
<dbReference type="AlphaFoldDB" id="A0A9W6HR05"/>
<feature type="transmembrane region" description="Helical" evidence="1">
    <location>
        <begin position="257"/>
        <end position="274"/>
    </location>
</feature>
<accession>A0A9W6HR05</accession>
<sequence>MSAVQQGEIASPSLPRQRLSDVLRAEIVRRRRPGGIAVGLWIAVALGLAFGGGMLAILLTVAPAVDAQLTDGTLRLAVTGSLEAAATGAIIPLMLAVTSAAARDTRGQFATALAVVPRRSRFLGARTLADVAYGGGTVLFTTGIIAALTMIFAQAAIYGDLVLLILLTATLAGIWLTILASALGVLFRSAVLAVLTVIGLMLVFPLVAGLVGGMLPAGASGVVTAISQAMPGALLVKAISVSTLSELGAGQILTGQLWLLVWTVVVGTAAWIVARRRDA</sequence>
<feature type="transmembrane region" description="Helical" evidence="1">
    <location>
        <begin position="161"/>
        <end position="183"/>
    </location>
</feature>
<feature type="transmembrane region" description="Helical" evidence="1">
    <location>
        <begin position="190"/>
        <end position="211"/>
    </location>
</feature>
<feature type="transmembrane region" description="Helical" evidence="1">
    <location>
        <begin position="74"/>
        <end position="97"/>
    </location>
</feature>
<evidence type="ECO:0000313" key="2">
    <source>
        <dbReference type="EMBL" id="GLK00797.1"/>
    </source>
</evidence>
<evidence type="ECO:0000313" key="3">
    <source>
        <dbReference type="Proteomes" id="UP001142325"/>
    </source>
</evidence>
<dbReference type="RefSeq" id="WP_204938486.1">
    <property type="nucleotide sequence ID" value="NZ_BAAAUM010000001.1"/>
</dbReference>
<feature type="transmembrane region" description="Helical" evidence="1">
    <location>
        <begin position="38"/>
        <end position="62"/>
    </location>
</feature>
<reference evidence="2" key="2">
    <citation type="submission" date="2023-01" db="EMBL/GenBank/DDBJ databases">
        <authorList>
            <person name="Sun Q."/>
            <person name="Evtushenko L."/>
        </authorList>
    </citation>
    <scope>NUCLEOTIDE SEQUENCE</scope>
    <source>
        <strain evidence="2">VKM Ac-1958</strain>
    </source>
</reference>
<feature type="transmembrane region" description="Helical" evidence="1">
    <location>
        <begin position="131"/>
        <end position="155"/>
    </location>
</feature>
<comment type="caution">
    <text evidence="2">The sequence shown here is derived from an EMBL/GenBank/DDBJ whole genome shotgun (WGS) entry which is preliminary data.</text>
</comment>
<keyword evidence="1" id="KW-0472">Membrane</keyword>
<evidence type="ECO:0008006" key="4">
    <source>
        <dbReference type="Google" id="ProtNLM"/>
    </source>
</evidence>
<proteinExistence type="predicted"/>
<protein>
    <recommendedName>
        <fullName evidence="4">ABC-2 type transport system permease protein</fullName>
    </recommendedName>
</protein>
<keyword evidence="1" id="KW-1133">Transmembrane helix</keyword>
<evidence type="ECO:0000256" key="1">
    <source>
        <dbReference type="SAM" id="Phobius"/>
    </source>
</evidence>
<keyword evidence="3" id="KW-1185">Reference proteome</keyword>
<keyword evidence="1" id="KW-0812">Transmembrane</keyword>
<gene>
    <name evidence="2" type="ORF">GCM10017596_05120</name>
</gene>